<accession>A0A3L7A225</accession>
<dbReference type="GO" id="GO:0003700">
    <property type="term" value="F:DNA-binding transcription factor activity"/>
    <property type="evidence" value="ECO:0007669"/>
    <property type="project" value="InterPro"/>
</dbReference>
<dbReference type="SUPFAM" id="SSF48008">
    <property type="entry name" value="GntR ligand-binding domain-like"/>
    <property type="match status" value="1"/>
</dbReference>
<keyword evidence="3" id="KW-0804">Transcription</keyword>
<dbReference type="SUPFAM" id="SSF46785">
    <property type="entry name" value="Winged helix' DNA-binding domain"/>
    <property type="match status" value="1"/>
</dbReference>
<gene>
    <name evidence="5" type="ORF">D9V29_01670</name>
</gene>
<dbReference type="InterPro" id="IPR008920">
    <property type="entry name" value="TF_FadR/GntR_C"/>
</dbReference>
<dbReference type="GO" id="GO:0003677">
    <property type="term" value="F:DNA binding"/>
    <property type="evidence" value="ECO:0007669"/>
    <property type="project" value="UniProtKB-KW"/>
</dbReference>
<keyword evidence="6" id="KW-1185">Reference proteome</keyword>
<dbReference type="InterPro" id="IPR036388">
    <property type="entry name" value="WH-like_DNA-bd_sf"/>
</dbReference>
<dbReference type="PANTHER" id="PTHR43537:SF45">
    <property type="entry name" value="GNTR FAMILY REGULATORY PROTEIN"/>
    <property type="match status" value="1"/>
</dbReference>
<dbReference type="InterPro" id="IPR011711">
    <property type="entry name" value="GntR_C"/>
</dbReference>
<feature type="domain" description="HTH gntR-type" evidence="4">
    <location>
        <begin position="14"/>
        <end position="81"/>
    </location>
</feature>
<dbReference type="SMART" id="SM00895">
    <property type="entry name" value="FCD"/>
    <property type="match status" value="1"/>
</dbReference>
<dbReference type="Proteomes" id="UP000270299">
    <property type="component" value="Unassembled WGS sequence"/>
</dbReference>
<evidence type="ECO:0000313" key="6">
    <source>
        <dbReference type="Proteomes" id="UP000270299"/>
    </source>
</evidence>
<evidence type="ECO:0000256" key="3">
    <source>
        <dbReference type="ARBA" id="ARBA00023163"/>
    </source>
</evidence>
<dbReference type="CDD" id="cd07377">
    <property type="entry name" value="WHTH_GntR"/>
    <property type="match status" value="1"/>
</dbReference>
<dbReference type="Gene3D" id="1.20.120.530">
    <property type="entry name" value="GntR ligand-binding domain-like"/>
    <property type="match status" value="1"/>
</dbReference>
<comment type="caution">
    <text evidence="5">The sequence shown here is derived from an EMBL/GenBank/DDBJ whole genome shotgun (WGS) entry which is preliminary data.</text>
</comment>
<keyword evidence="2" id="KW-0238">DNA-binding</keyword>
<dbReference type="AlphaFoldDB" id="A0A3L7A225"/>
<dbReference type="EMBL" id="RCUV01000002">
    <property type="protein sequence ID" value="RLP73422.1"/>
    <property type="molecule type" value="Genomic_DNA"/>
</dbReference>
<dbReference type="Gene3D" id="1.10.10.10">
    <property type="entry name" value="Winged helix-like DNA-binding domain superfamily/Winged helix DNA-binding domain"/>
    <property type="match status" value="1"/>
</dbReference>
<dbReference type="Pfam" id="PF00392">
    <property type="entry name" value="GntR"/>
    <property type="match status" value="1"/>
</dbReference>
<organism evidence="5 6">
    <name type="scientific">Mycetocola manganoxydans</name>
    <dbReference type="NCBI Taxonomy" id="699879"/>
    <lineage>
        <taxon>Bacteria</taxon>
        <taxon>Bacillati</taxon>
        <taxon>Actinomycetota</taxon>
        <taxon>Actinomycetes</taxon>
        <taxon>Micrococcales</taxon>
        <taxon>Microbacteriaceae</taxon>
        <taxon>Mycetocola</taxon>
    </lineage>
</organism>
<evidence type="ECO:0000313" key="5">
    <source>
        <dbReference type="EMBL" id="RLP73422.1"/>
    </source>
</evidence>
<dbReference type="InterPro" id="IPR000524">
    <property type="entry name" value="Tscrpt_reg_HTH_GntR"/>
</dbReference>
<dbReference type="InterPro" id="IPR036390">
    <property type="entry name" value="WH_DNA-bd_sf"/>
</dbReference>
<reference evidence="5 6" key="1">
    <citation type="submission" date="2018-10" db="EMBL/GenBank/DDBJ databases">
        <authorList>
            <person name="Li J."/>
        </authorList>
    </citation>
    <scope>NUCLEOTIDE SEQUENCE [LARGE SCALE GENOMIC DNA]</scope>
    <source>
        <strain evidence="5 6">CCTCC AB209002</strain>
    </source>
</reference>
<name>A0A3L7A225_9MICO</name>
<sequence length="223" mass="25200">MFDDMASFSDSSTVSAVERVYQQIRNRILEGTLEEGFPVRERDLAADLGVSVTPVHEALVRLAAQGLVVLHPRRGAVITPITVAEADAVLETRNLVEGYAGERIAALADVRLTDLDARLQTNLNEQRATFDPLDPARFLELDAEFHGIIVGETHNPILSNLLWTSGDRLHRVRVRALRRNATLQEQWFDDHRLMHEHLAKRDTGAYREQLRQHLDITGRWASV</sequence>
<evidence type="ECO:0000256" key="2">
    <source>
        <dbReference type="ARBA" id="ARBA00023125"/>
    </source>
</evidence>
<dbReference type="Pfam" id="PF07729">
    <property type="entry name" value="FCD"/>
    <property type="match status" value="1"/>
</dbReference>
<proteinExistence type="predicted"/>
<protein>
    <submittedName>
        <fullName evidence="5">GntR family transcriptional regulator</fullName>
    </submittedName>
</protein>
<keyword evidence="1" id="KW-0805">Transcription regulation</keyword>
<dbReference type="PANTHER" id="PTHR43537">
    <property type="entry name" value="TRANSCRIPTIONAL REGULATOR, GNTR FAMILY"/>
    <property type="match status" value="1"/>
</dbReference>
<dbReference type="PROSITE" id="PS50949">
    <property type="entry name" value="HTH_GNTR"/>
    <property type="match status" value="1"/>
</dbReference>
<evidence type="ECO:0000256" key="1">
    <source>
        <dbReference type="ARBA" id="ARBA00023015"/>
    </source>
</evidence>
<evidence type="ECO:0000259" key="4">
    <source>
        <dbReference type="PROSITE" id="PS50949"/>
    </source>
</evidence>
<dbReference type="SMART" id="SM00345">
    <property type="entry name" value="HTH_GNTR"/>
    <property type="match status" value="1"/>
</dbReference>